<dbReference type="AlphaFoldDB" id="A0AAV7TIT3"/>
<comment type="caution">
    <text evidence="1">The sequence shown here is derived from an EMBL/GenBank/DDBJ whole genome shotgun (WGS) entry which is preliminary data.</text>
</comment>
<gene>
    <name evidence="1" type="ORF">NDU88_001793</name>
</gene>
<proteinExistence type="predicted"/>
<name>A0AAV7TIT3_PLEWA</name>
<dbReference type="EMBL" id="JANPWB010000006">
    <property type="protein sequence ID" value="KAJ1176515.1"/>
    <property type="molecule type" value="Genomic_DNA"/>
</dbReference>
<reference evidence="1" key="1">
    <citation type="journal article" date="2022" name="bioRxiv">
        <title>Sequencing and chromosome-scale assembly of the giantPleurodeles waltlgenome.</title>
        <authorList>
            <person name="Brown T."/>
            <person name="Elewa A."/>
            <person name="Iarovenko S."/>
            <person name="Subramanian E."/>
            <person name="Araus A.J."/>
            <person name="Petzold A."/>
            <person name="Susuki M."/>
            <person name="Suzuki K.-i.T."/>
            <person name="Hayashi T."/>
            <person name="Toyoda A."/>
            <person name="Oliveira C."/>
            <person name="Osipova E."/>
            <person name="Leigh N.D."/>
            <person name="Simon A."/>
            <person name="Yun M.H."/>
        </authorList>
    </citation>
    <scope>NUCLEOTIDE SEQUENCE</scope>
    <source>
        <strain evidence="1">20211129_DDA</strain>
        <tissue evidence="1">Liver</tissue>
    </source>
</reference>
<organism evidence="1 2">
    <name type="scientific">Pleurodeles waltl</name>
    <name type="common">Iberian ribbed newt</name>
    <dbReference type="NCBI Taxonomy" id="8319"/>
    <lineage>
        <taxon>Eukaryota</taxon>
        <taxon>Metazoa</taxon>
        <taxon>Chordata</taxon>
        <taxon>Craniata</taxon>
        <taxon>Vertebrata</taxon>
        <taxon>Euteleostomi</taxon>
        <taxon>Amphibia</taxon>
        <taxon>Batrachia</taxon>
        <taxon>Caudata</taxon>
        <taxon>Salamandroidea</taxon>
        <taxon>Salamandridae</taxon>
        <taxon>Pleurodelinae</taxon>
        <taxon>Pleurodeles</taxon>
    </lineage>
</organism>
<evidence type="ECO:0000313" key="1">
    <source>
        <dbReference type="EMBL" id="KAJ1176515.1"/>
    </source>
</evidence>
<sequence>MVVTLGIEWQDGSESGVLRQQHSSAPDLVDQASCSPWESWRHIGGLMGGDTQRNMPKGTLLARRGHLERLLAEETGDGRLCRRCTPECGGALVSADRILGHQQDRQMGTLRKDTEKLENELLYLHRNPIYDIGRGGSKDILSLISVVALALQLDRTLA</sequence>
<keyword evidence="2" id="KW-1185">Reference proteome</keyword>
<protein>
    <submittedName>
        <fullName evidence="1">Uncharacterized protein</fullName>
    </submittedName>
</protein>
<accession>A0AAV7TIT3</accession>
<evidence type="ECO:0000313" key="2">
    <source>
        <dbReference type="Proteomes" id="UP001066276"/>
    </source>
</evidence>
<dbReference type="Proteomes" id="UP001066276">
    <property type="component" value="Chromosome 3_2"/>
</dbReference>